<protein>
    <submittedName>
        <fullName evidence="2">Thioredoxin family protein</fullName>
    </submittedName>
</protein>
<dbReference type="InterPro" id="IPR036249">
    <property type="entry name" value="Thioredoxin-like_sf"/>
</dbReference>
<keyword evidence="1" id="KW-0732">Signal</keyword>
<feature type="signal peptide" evidence="1">
    <location>
        <begin position="1"/>
        <end position="21"/>
    </location>
</feature>
<organism evidence="2 3">
    <name type="scientific">Pedobacter punctiformis</name>
    <dbReference type="NCBI Taxonomy" id="3004097"/>
    <lineage>
        <taxon>Bacteria</taxon>
        <taxon>Pseudomonadati</taxon>
        <taxon>Bacteroidota</taxon>
        <taxon>Sphingobacteriia</taxon>
        <taxon>Sphingobacteriales</taxon>
        <taxon>Sphingobacteriaceae</taxon>
        <taxon>Pedobacter</taxon>
    </lineage>
</organism>
<dbReference type="RefSeq" id="WP_269425925.1">
    <property type="nucleotide sequence ID" value="NZ_JAPWGM010000001.1"/>
</dbReference>
<keyword evidence="3" id="KW-1185">Reference proteome</keyword>
<dbReference type="SUPFAM" id="SSF52833">
    <property type="entry name" value="Thioredoxin-like"/>
    <property type="match status" value="1"/>
</dbReference>
<gene>
    <name evidence="2" type="ORF">O0955_02385</name>
</gene>
<sequence length="177" mass="19428">MKTILTLLVAVFVSTASFGQAKKEAVHIYNPQANAKADIAAAVVKAAKENKHVLLQVGGNWCSWCIAFHNLVDSTTTLKKYINDNFETVLVNYSPENKNEAVLADLGYPQRFGFPVFLILNGKGKVLHIENSAYLESDEKDANGKAKLGHDVKKITSFLKGWTSTAVNPETYKAKAK</sequence>
<evidence type="ECO:0000313" key="2">
    <source>
        <dbReference type="EMBL" id="MCZ4242839.1"/>
    </source>
</evidence>
<dbReference type="Pfam" id="PF13899">
    <property type="entry name" value="Thioredoxin_7"/>
    <property type="match status" value="1"/>
</dbReference>
<evidence type="ECO:0000256" key="1">
    <source>
        <dbReference type="SAM" id="SignalP"/>
    </source>
</evidence>
<name>A0ABT4L4J9_9SPHI</name>
<feature type="chain" id="PRO_5045249745" evidence="1">
    <location>
        <begin position="22"/>
        <end position="177"/>
    </location>
</feature>
<evidence type="ECO:0000313" key="3">
    <source>
        <dbReference type="Proteomes" id="UP001144347"/>
    </source>
</evidence>
<dbReference type="Proteomes" id="UP001144347">
    <property type="component" value="Unassembled WGS sequence"/>
</dbReference>
<accession>A0ABT4L4J9</accession>
<dbReference type="EMBL" id="JAPWGM010000001">
    <property type="protein sequence ID" value="MCZ4242839.1"/>
    <property type="molecule type" value="Genomic_DNA"/>
</dbReference>
<reference evidence="2" key="1">
    <citation type="submission" date="2022-12" db="EMBL/GenBank/DDBJ databases">
        <title>Genome sequence of HCMS5-2.</title>
        <authorList>
            <person name="Woo H."/>
        </authorList>
    </citation>
    <scope>NUCLEOTIDE SEQUENCE</scope>
    <source>
        <strain evidence="2">HCMS5-2</strain>
    </source>
</reference>
<proteinExistence type="predicted"/>
<comment type="caution">
    <text evidence="2">The sequence shown here is derived from an EMBL/GenBank/DDBJ whole genome shotgun (WGS) entry which is preliminary data.</text>
</comment>
<dbReference type="Gene3D" id="3.40.30.10">
    <property type="entry name" value="Glutaredoxin"/>
    <property type="match status" value="1"/>
</dbReference>